<dbReference type="Pfam" id="PF00753">
    <property type="entry name" value="Lactamase_B"/>
    <property type="match status" value="1"/>
</dbReference>
<dbReference type="PANTHER" id="PTHR23131">
    <property type="entry name" value="ENDORIBONUCLEASE LACTB2"/>
    <property type="match status" value="1"/>
</dbReference>
<sequence length="136" mass="15149">MSSVIPRVSQLSHRVIRILGCNPSPMTLQGTNTYLIGTGKKRILLDTGDTGFPEYINLLQQELSEKSVALQEIVVSHWHHDHVGGIVDIFRDIKPGCKVLKLPPASEKKDDKPAENIDYTYLKDGDKLKTEGATLR</sequence>
<evidence type="ECO:0000313" key="2">
    <source>
        <dbReference type="Proteomes" id="UP000694941"/>
    </source>
</evidence>
<dbReference type="RefSeq" id="XP_022250983.1">
    <property type="nucleotide sequence ID" value="XM_022395275.1"/>
</dbReference>
<organism evidence="2 3">
    <name type="scientific">Limulus polyphemus</name>
    <name type="common">Atlantic horseshoe crab</name>
    <dbReference type="NCBI Taxonomy" id="6850"/>
    <lineage>
        <taxon>Eukaryota</taxon>
        <taxon>Metazoa</taxon>
        <taxon>Ecdysozoa</taxon>
        <taxon>Arthropoda</taxon>
        <taxon>Chelicerata</taxon>
        <taxon>Merostomata</taxon>
        <taxon>Xiphosura</taxon>
        <taxon>Limulidae</taxon>
        <taxon>Limulus</taxon>
    </lineage>
</organism>
<proteinExistence type="predicted"/>
<dbReference type="InterPro" id="IPR050662">
    <property type="entry name" value="Sec-metab_biosynth-thioest"/>
</dbReference>
<dbReference type="Gene3D" id="3.60.15.10">
    <property type="entry name" value="Ribonuclease Z/Hydroxyacylglutathione hydrolase-like"/>
    <property type="match status" value="1"/>
</dbReference>
<gene>
    <name evidence="3" type="primary">LOC106467139</name>
</gene>
<feature type="domain" description="Metallo-beta-lactamase" evidence="1">
    <location>
        <begin position="28"/>
        <end position="91"/>
    </location>
</feature>
<evidence type="ECO:0000259" key="1">
    <source>
        <dbReference type="Pfam" id="PF00753"/>
    </source>
</evidence>
<dbReference type="GeneID" id="106467139"/>
<dbReference type="InterPro" id="IPR036866">
    <property type="entry name" value="RibonucZ/Hydroxyglut_hydro"/>
</dbReference>
<accession>A0ABM1T527</accession>
<evidence type="ECO:0000313" key="3">
    <source>
        <dbReference type="RefSeq" id="XP_022250983.1"/>
    </source>
</evidence>
<keyword evidence="2" id="KW-1185">Reference proteome</keyword>
<protein>
    <submittedName>
        <fullName evidence="3">Endoribonuclease LACTB2-like</fullName>
    </submittedName>
</protein>
<name>A0ABM1T527_LIMPO</name>
<dbReference type="SUPFAM" id="SSF56281">
    <property type="entry name" value="Metallo-hydrolase/oxidoreductase"/>
    <property type="match status" value="1"/>
</dbReference>
<dbReference type="InterPro" id="IPR001279">
    <property type="entry name" value="Metallo-B-lactamas"/>
</dbReference>
<reference evidence="3" key="1">
    <citation type="submission" date="2025-08" db="UniProtKB">
        <authorList>
            <consortium name="RefSeq"/>
        </authorList>
    </citation>
    <scope>IDENTIFICATION</scope>
    <source>
        <tissue evidence="3">Muscle</tissue>
    </source>
</reference>
<dbReference type="PANTHER" id="PTHR23131:SF0">
    <property type="entry name" value="ENDORIBONUCLEASE LACTB2"/>
    <property type="match status" value="1"/>
</dbReference>
<dbReference type="Proteomes" id="UP000694941">
    <property type="component" value="Unplaced"/>
</dbReference>